<comment type="caution">
    <text evidence="11">The sequence shown here is derived from an EMBL/GenBank/DDBJ whole genome shotgun (WGS) entry which is preliminary data.</text>
</comment>
<dbReference type="EMBL" id="JACHBL010000001">
    <property type="protein sequence ID" value="MBB5596989.1"/>
    <property type="molecule type" value="Genomic_DNA"/>
</dbReference>
<dbReference type="GO" id="GO:0004803">
    <property type="term" value="F:transposase activity"/>
    <property type="evidence" value="ECO:0007669"/>
    <property type="project" value="InterPro"/>
</dbReference>
<dbReference type="Pfam" id="PF10551">
    <property type="entry name" value="MULE"/>
    <property type="match status" value="1"/>
</dbReference>
<keyword evidence="15" id="KW-1185">Reference proteome</keyword>
<dbReference type="GO" id="GO:0006313">
    <property type="term" value="P:DNA transposition"/>
    <property type="evidence" value="ECO:0007669"/>
    <property type="project" value="InterPro"/>
</dbReference>
<keyword evidence="4" id="KW-0238">DNA-binding</keyword>
<proteinExistence type="inferred from homology"/>
<gene>
    <name evidence="8" type="ORF">BKA12_000069</name>
    <name evidence="9" type="ORF">BKA12_000082</name>
    <name evidence="10" type="ORF">BKA12_000304</name>
    <name evidence="11" type="ORF">BKA12_000435</name>
    <name evidence="12" type="ORF">BKA12_000657</name>
    <name evidence="13" type="ORF">BKA12_001129</name>
    <name evidence="14" type="ORF">BKA12_001345</name>
</gene>
<dbReference type="InterPro" id="IPR001207">
    <property type="entry name" value="Transposase_mutator"/>
</dbReference>
<evidence type="ECO:0000256" key="6">
    <source>
        <dbReference type="SAM" id="MobiDB-lite"/>
    </source>
</evidence>
<dbReference type="PROSITE" id="PS01007">
    <property type="entry name" value="TRANSPOSASE_MUTATOR"/>
    <property type="match status" value="1"/>
</dbReference>
<sequence>MAGSARGFRKRIQWCWRVEVPPPVPTGVVHHQLMLDGTYFNGWCVLIAYNGKYVVDWQWCDREKKIAWQVLLERIPAPAVAIIDGGTGLRAALKETWPESKVQRCYFHVFQNIRRELTFQPRLPAGKELAALTRVLMKVSTQDEAIAWLREYAAWEAKWDEFLKHRTKAKTGQERPSSVSRNSHWWYTHQRLRRARNVYRRLIQEHCLFTWLDTDLQPDTGEKIHRTTSPLEGGPNKAIKELLRLHRGLPEEHARTAVDWLLESLTEHPRQPWSLVKPEHLNPAQRTKNASMESDESQAPETYSNHFSWEDGNGIQTGWAGRNQP</sequence>
<dbReference type="NCBIfam" id="NF033544">
    <property type="entry name" value="transpos_IS1249"/>
    <property type="match status" value="1"/>
</dbReference>
<evidence type="ECO:0000313" key="13">
    <source>
        <dbReference type="EMBL" id="MBB5598049.1"/>
    </source>
</evidence>
<dbReference type="EMBL" id="JACHBL010000001">
    <property type="protein sequence ID" value="MBB5598049.1"/>
    <property type="molecule type" value="Genomic_DNA"/>
</dbReference>
<evidence type="ECO:0000256" key="1">
    <source>
        <dbReference type="ARBA" id="ARBA00002190"/>
    </source>
</evidence>
<feature type="region of interest" description="Disordered" evidence="6">
    <location>
        <begin position="273"/>
        <end position="325"/>
    </location>
</feature>
<evidence type="ECO:0000313" key="15">
    <source>
        <dbReference type="Proteomes" id="UP000523863"/>
    </source>
</evidence>
<dbReference type="Proteomes" id="UP000523863">
    <property type="component" value="Unassembled WGS sequence"/>
</dbReference>
<dbReference type="EMBL" id="JACHBL010000001">
    <property type="protein sequence ID" value="MBB5597002.1"/>
    <property type="molecule type" value="Genomic_DNA"/>
</dbReference>
<name>A0A7W8Y9X6_9MICC</name>
<evidence type="ECO:0000313" key="8">
    <source>
        <dbReference type="EMBL" id="MBB5596989.1"/>
    </source>
</evidence>
<evidence type="ECO:0000256" key="4">
    <source>
        <dbReference type="ARBA" id="ARBA00023125"/>
    </source>
</evidence>
<evidence type="ECO:0000256" key="2">
    <source>
        <dbReference type="ARBA" id="ARBA00010961"/>
    </source>
</evidence>
<dbReference type="EMBL" id="JACHBL010000001">
    <property type="protein sequence ID" value="MBB5597224.1"/>
    <property type="molecule type" value="Genomic_DNA"/>
</dbReference>
<organism evidence="11 15">
    <name type="scientific">Neomicrococcus lactis</name>
    <dbReference type="NCBI Taxonomy" id="732241"/>
    <lineage>
        <taxon>Bacteria</taxon>
        <taxon>Bacillati</taxon>
        <taxon>Actinomycetota</taxon>
        <taxon>Actinomycetes</taxon>
        <taxon>Micrococcales</taxon>
        <taxon>Micrococcaceae</taxon>
        <taxon>Neomicrococcus</taxon>
    </lineage>
</organism>
<dbReference type="InterPro" id="IPR018289">
    <property type="entry name" value="MULE_transposase_dom"/>
</dbReference>
<dbReference type="GO" id="GO:0003677">
    <property type="term" value="F:DNA binding"/>
    <property type="evidence" value="ECO:0007669"/>
    <property type="project" value="UniProtKB-KW"/>
</dbReference>
<evidence type="ECO:0000313" key="12">
    <source>
        <dbReference type="EMBL" id="MBB5597577.1"/>
    </source>
</evidence>
<evidence type="ECO:0000313" key="9">
    <source>
        <dbReference type="EMBL" id="MBB5597002.1"/>
    </source>
</evidence>
<evidence type="ECO:0000313" key="14">
    <source>
        <dbReference type="EMBL" id="MBB5598265.1"/>
    </source>
</evidence>
<protein>
    <recommendedName>
        <fullName evidence="7">MULE transposase domain-containing protein</fullName>
    </recommendedName>
</protein>
<keyword evidence="5" id="KW-0233">DNA recombination</keyword>
<evidence type="ECO:0000259" key="7">
    <source>
        <dbReference type="Pfam" id="PF10551"/>
    </source>
</evidence>
<evidence type="ECO:0000313" key="10">
    <source>
        <dbReference type="EMBL" id="MBB5597224.1"/>
    </source>
</evidence>
<keyword evidence="3" id="KW-0815">Transposition</keyword>
<comment type="similarity">
    <text evidence="2">Belongs to the transposase mutator family.</text>
</comment>
<dbReference type="EMBL" id="JACHBL010000001">
    <property type="protein sequence ID" value="MBB5597355.1"/>
    <property type="molecule type" value="Genomic_DNA"/>
</dbReference>
<evidence type="ECO:0000256" key="5">
    <source>
        <dbReference type="ARBA" id="ARBA00023172"/>
    </source>
</evidence>
<dbReference type="InterPro" id="IPR048004">
    <property type="entry name" value="IS1249_transpos"/>
</dbReference>
<comment type="function">
    <text evidence="1">Required for the transposition of the insertion element.</text>
</comment>
<reference evidence="11 15" key="1">
    <citation type="submission" date="2020-08" db="EMBL/GenBank/DDBJ databases">
        <title>Sequencing the genomes of 1000 actinobacteria strains.</title>
        <authorList>
            <person name="Klenk H.-P."/>
        </authorList>
    </citation>
    <scope>NUCLEOTIDE SEQUENCE [LARGE SCALE GENOMIC DNA]</scope>
    <source>
        <strain evidence="11 15">DSM 23694</strain>
    </source>
</reference>
<dbReference type="EMBL" id="JACHBL010000001">
    <property type="protein sequence ID" value="MBB5598265.1"/>
    <property type="molecule type" value="Genomic_DNA"/>
</dbReference>
<feature type="domain" description="MULE transposase" evidence="7">
    <location>
        <begin position="56"/>
        <end position="112"/>
    </location>
</feature>
<dbReference type="AlphaFoldDB" id="A0A7W8Y9X6"/>
<evidence type="ECO:0000256" key="3">
    <source>
        <dbReference type="ARBA" id="ARBA00022578"/>
    </source>
</evidence>
<evidence type="ECO:0000313" key="11">
    <source>
        <dbReference type="EMBL" id="MBB5597355.1"/>
    </source>
</evidence>
<accession>A0A7W8Y9X6</accession>
<dbReference type="EMBL" id="JACHBL010000001">
    <property type="protein sequence ID" value="MBB5597577.1"/>
    <property type="molecule type" value="Genomic_DNA"/>
</dbReference>